<feature type="compositionally biased region" description="Polar residues" evidence="6">
    <location>
        <begin position="52"/>
        <end position="65"/>
    </location>
</feature>
<dbReference type="Proteomes" id="UP001183682">
    <property type="component" value="Unassembled WGS sequence"/>
</dbReference>
<protein>
    <recommendedName>
        <fullName evidence="5">Cell division protein SepF</fullName>
    </recommendedName>
</protein>
<evidence type="ECO:0000256" key="1">
    <source>
        <dbReference type="ARBA" id="ARBA00022618"/>
    </source>
</evidence>
<reference evidence="10 12" key="2">
    <citation type="submission" date="2020-03" db="EMBL/GenBank/DDBJ databases">
        <title>Characterization of ganglioside-mimicking enterococci.</title>
        <authorList>
            <person name="Patry R.T."/>
            <person name="Nothaft H."/>
            <person name="Bridger R."/>
            <person name="Shajahan A."/>
            <person name="Huynh S."/>
            <person name="Sanchez S."/>
            <person name="Azadi P."/>
            <person name="Cooper K."/>
            <person name="Miller W.G."/>
            <person name="Parker C.T."/>
            <person name="Wells L."/>
            <person name="Szymanski C.M."/>
        </authorList>
    </citation>
    <scope>NUCLEOTIDE SEQUENCE [LARGE SCALE GENOMIC DNA]</scope>
    <source>
        <strain evidence="10 12">EGM181</strain>
    </source>
</reference>
<reference evidence="8" key="3">
    <citation type="submission" date="2023-03" db="EMBL/GenBank/DDBJ databases">
        <authorList>
            <person name="Shen W."/>
            <person name="Cai J."/>
        </authorList>
    </citation>
    <scope>NUCLEOTIDE SEQUENCE</scope>
    <source>
        <strain evidence="8">K69-2</strain>
    </source>
</reference>
<dbReference type="GO" id="GO:0005737">
    <property type="term" value="C:cytoplasm"/>
    <property type="evidence" value="ECO:0007669"/>
    <property type="project" value="UniProtKB-SubCell"/>
</dbReference>
<dbReference type="PANTHER" id="PTHR35798:SF1">
    <property type="entry name" value="CELL DIVISION PROTEIN SEPF"/>
    <property type="match status" value="1"/>
</dbReference>
<reference evidence="9 11" key="1">
    <citation type="submission" date="2019-04" db="EMBL/GenBank/DDBJ databases">
        <title>Step-wise assembly of the neonatal virome modulated by breast feeding.</title>
        <authorList>
            <person name="Liang G."/>
            <person name="Bushman F."/>
        </authorList>
    </citation>
    <scope>NUCLEOTIDE SEQUENCE [LARGE SCALE GENOMIC DNA]</scope>
    <source>
        <strain evidence="9 11">E3404</strain>
    </source>
</reference>
<keyword evidence="2 5" id="KW-0717">Septation</keyword>
<dbReference type="Pfam" id="PF04472">
    <property type="entry name" value="SepF"/>
    <property type="match status" value="1"/>
</dbReference>
<dbReference type="EMBL" id="JASUBT010000010">
    <property type="protein sequence ID" value="MDL4936775.1"/>
    <property type="molecule type" value="Genomic_DNA"/>
</dbReference>
<dbReference type="Proteomes" id="UP000439965">
    <property type="component" value="Unassembled WGS sequence"/>
</dbReference>
<evidence type="ECO:0000256" key="2">
    <source>
        <dbReference type="ARBA" id="ARBA00023210"/>
    </source>
</evidence>
<accession>A0A1V8Z6M5</accession>
<comment type="similarity">
    <text evidence="5">Belongs to the SepF family.</text>
</comment>
<organism evidence="9 11">
    <name type="scientific">Enterococcus gallinarum</name>
    <dbReference type="NCBI Taxonomy" id="1353"/>
    <lineage>
        <taxon>Bacteria</taxon>
        <taxon>Bacillati</taxon>
        <taxon>Bacillota</taxon>
        <taxon>Bacilli</taxon>
        <taxon>Lactobacillales</taxon>
        <taxon>Enterococcaceae</taxon>
        <taxon>Enterococcus</taxon>
    </lineage>
</organism>
<dbReference type="PANTHER" id="PTHR35798">
    <property type="entry name" value="CELL DIVISION PROTEIN SEPF"/>
    <property type="match status" value="1"/>
</dbReference>
<feature type="compositionally biased region" description="Low complexity" evidence="6">
    <location>
        <begin position="66"/>
        <end position="80"/>
    </location>
</feature>
<evidence type="ECO:0000313" key="11">
    <source>
        <dbReference type="Proteomes" id="UP000439965"/>
    </source>
</evidence>
<dbReference type="Proteomes" id="UP000516696">
    <property type="component" value="Chromosome"/>
</dbReference>
<evidence type="ECO:0000313" key="12">
    <source>
        <dbReference type="Proteomes" id="UP000516696"/>
    </source>
</evidence>
<keyword evidence="3 5" id="KW-0131">Cell cycle</keyword>
<evidence type="ECO:0000313" key="9">
    <source>
        <dbReference type="EMBL" id="MXS25147.1"/>
    </source>
</evidence>
<dbReference type="InterPro" id="IPR007561">
    <property type="entry name" value="Cell_div_SepF/SepF-rel"/>
</dbReference>
<evidence type="ECO:0000313" key="7">
    <source>
        <dbReference type="EMBL" id="MDL4936775.1"/>
    </source>
</evidence>
<name>A0A1V8Z6M5_ENTGA</name>
<dbReference type="GO" id="GO:0043093">
    <property type="term" value="P:FtsZ-dependent cytokinesis"/>
    <property type="evidence" value="ECO:0007669"/>
    <property type="project" value="UniProtKB-UniRule"/>
</dbReference>
<evidence type="ECO:0000313" key="13">
    <source>
        <dbReference type="Proteomes" id="UP001241571"/>
    </source>
</evidence>
<comment type="function">
    <text evidence="4 5">Cell division protein that is part of the divisome complex and is recruited early to the Z-ring. Probably stimulates Z-ring formation, perhaps through the cross-linking of FtsZ protofilaments. Its function overlaps with FtsA.</text>
</comment>
<evidence type="ECO:0000256" key="3">
    <source>
        <dbReference type="ARBA" id="ARBA00023306"/>
    </source>
</evidence>
<evidence type="ECO:0000313" key="10">
    <source>
        <dbReference type="EMBL" id="QOG26619.1"/>
    </source>
</evidence>
<reference evidence="7 13" key="4">
    <citation type="submission" date="2023-06" db="EMBL/GenBank/DDBJ databases">
        <title>Acute promotion of culturable opportunistic pathogens and persistent increase of antibiotic resistance following antibiotic exposure in mouse gut microbiota.</title>
        <authorList>
            <person name="Li L."/>
            <person name="Wang B."/>
            <person name="Sun Y."/>
            <person name="Wang M."/>
            <person name="Xu H."/>
        </authorList>
    </citation>
    <scope>NUCLEOTIDE SEQUENCE [LARGE SCALE GENOMIC DNA]</scope>
    <source>
        <strain evidence="7 13">CRI2_2</strain>
    </source>
</reference>
<sequence>MSLKEKLTNFFGLTDEEDYYEESVVAQESVRSPQNIAVNQGSSYVAPRTTRAENPTNTFSRSHMPSQQAQAQRSTASSASFERQQRPVQKTEEKVVSMAQQRSNPKTKEIKSKAAGKITIVEPRVYSEAMGIAKQVINGDAVLVNFHLIEEYQARRIVDFLTGTVYAEDGDIKRVGDEIFLCTPKGMEIEGTAQTLADSNFFDI</sequence>
<feature type="region of interest" description="Disordered" evidence="6">
    <location>
        <begin position="38"/>
        <end position="110"/>
    </location>
</feature>
<dbReference type="EMBL" id="WVTI01000002">
    <property type="protein sequence ID" value="MXS25147.1"/>
    <property type="molecule type" value="Genomic_DNA"/>
</dbReference>
<dbReference type="Proteomes" id="UP001241571">
    <property type="component" value="Unassembled WGS sequence"/>
</dbReference>
<dbReference type="RefSeq" id="WP_005471891.1">
    <property type="nucleotide sequence ID" value="NZ_BSYC01000002.1"/>
</dbReference>
<proteinExistence type="inferred from homology"/>
<gene>
    <name evidence="5 9" type="primary">sepF</name>
    <name evidence="10" type="ORF">EGM181_04740</name>
    <name evidence="9" type="ORF">GTI89_03525</name>
    <name evidence="8" type="ORF">P7E30_07345</name>
    <name evidence="7" type="ORF">QRX88_13695</name>
</gene>
<feature type="compositionally biased region" description="Basic and acidic residues" evidence="6">
    <location>
        <begin position="83"/>
        <end position="95"/>
    </location>
</feature>
<dbReference type="EMBL" id="CP050485">
    <property type="protein sequence ID" value="QOG26619.1"/>
    <property type="molecule type" value="Genomic_DNA"/>
</dbReference>
<dbReference type="GO" id="GO:0000917">
    <property type="term" value="P:division septum assembly"/>
    <property type="evidence" value="ECO:0007669"/>
    <property type="project" value="UniProtKB-KW"/>
</dbReference>
<keyword evidence="1 5" id="KW-0132">Cell division</keyword>
<evidence type="ECO:0000313" key="8">
    <source>
        <dbReference type="EMBL" id="MDT2690019.1"/>
    </source>
</evidence>
<dbReference type="AlphaFoldDB" id="A0A1V8Z6M5"/>
<dbReference type="Gene3D" id="3.30.110.150">
    <property type="entry name" value="SepF-like protein"/>
    <property type="match status" value="1"/>
</dbReference>
<keyword evidence="5" id="KW-0963">Cytoplasm</keyword>
<dbReference type="InterPro" id="IPR038594">
    <property type="entry name" value="SepF-like_sf"/>
</dbReference>
<evidence type="ECO:0000256" key="6">
    <source>
        <dbReference type="SAM" id="MobiDB-lite"/>
    </source>
</evidence>
<dbReference type="InterPro" id="IPR023052">
    <property type="entry name" value="Cell_div_SepF"/>
</dbReference>
<evidence type="ECO:0000256" key="5">
    <source>
        <dbReference type="HAMAP-Rule" id="MF_01197"/>
    </source>
</evidence>
<comment type="subcellular location">
    <subcellularLocation>
        <location evidence="5">Cytoplasm</location>
    </subcellularLocation>
    <text evidence="5">Localizes to the division site, in a FtsZ-dependent manner.</text>
</comment>
<comment type="subunit">
    <text evidence="5">Homodimer. Interacts with FtsZ.</text>
</comment>
<dbReference type="EMBL" id="JARPZN010000004">
    <property type="protein sequence ID" value="MDT2690019.1"/>
    <property type="molecule type" value="Genomic_DNA"/>
</dbReference>
<evidence type="ECO:0000256" key="4">
    <source>
        <dbReference type="ARBA" id="ARBA00044936"/>
    </source>
</evidence>
<dbReference type="HAMAP" id="MF_01197">
    <property type="entry name" value="SepF"/>
    <property type="match status" value="1"/>
</dbReference>